<evidence type="ECO:0000256" key="5">
    <source>
        <dbReference type="ARBA" id="ARBA00022927"/>
    </source>
</evidence>
<dbReference type="PANTHER" id="PTHR30625:SF15">
    <property type="entry name" value="BIOPOLYMER TRANSPORT PROTEIN EXBB"/>
    <property type="match status" value="1"/>
</dbReference>
<keyword evidence="2 8" id="KW-0813">Transport</keyword>
<keyword evidence="6 9" id="KW-1133">Transmembrane helix</keyword>
<dbReference type="EMBL" id="CAACVI010000034">
    <property type="protein sequence ID" value="VEN74600.1"/>
    <property type="molecule type" value="Genomic_DNA"/>
</dbReference>
<dbReference type="InterPro" id="IPR050790">
    <property type="entry name" value="ExbB/TolQ_transport"/>
</dbReference>
<keyword evidence="3" id="KW-1003">Cell membrane</keyword>
<evidence type="ECO:0000259" key="10">
    <source>
        <dbReference type="Pfam" id="PF01618"/>
    </source>
</evidence>
<evidence type="ECO:0000256" key="6">
    <source>
        <dbReference type="ARBA" id="ARBA00022989"/>
    </source>
</evidence>
<dbReference type="GO" id="GO:0017038">
    <property type="term" value="P:protein import"/>
    <property type="evidence" value="ECO:0007669"/>
    <property type="project" value="TreeGrafter"/>
</dbReference>
<evidence type="ECO:0000256" key="1">
    <source>
        <dbReference type="ARBA" id="ARBA00004651"/>
    </source>
</evidence>
<comment type="similarity">
    <text evidence="8">Belongs to the exbB/tolQ family.</text>
</comment>
<feature type="transmembrane region" description="Helical" evidence="9">
    <location>
        <begin position="12"/>
        <end position="36"/>
    </location>
</feature>
<proteinExistence type="inferred from homology"/>
<dbReference type="Pfam" id="PF01618">
    <property type="entry name" value="MotA_ExbB"/>
    <property type="match status" value="1"/>
</dbReference>
<sequence length="200" mass="22009">MTEIIQQGGIIMYPLILCSVASFAAIIDRTLFWIYVKRKRNQPLVDEVLSLCAQRQWDEVREKTRGSRDYMIRILVSGILHRDFSMAKAMESAAAAEIKKMRRFMGVIDTMITAAPLLGILGTVTGIIASFKAFGGYGLDNPAAVMAGIAQALVTTAFGLGIAIFSVFPYNYFYSRIESAATEIETCATSLEIVFEKGTP</sequence>
<protein>
    <submittedName>
        <fullName evidence="11">Putative biopolymer transport protein ExbB-like</fullName>
    </submittedName>
</protein>
<evidence type="ECO:0000256" key="3">
    <source>
        <dbReference type="ARBA" id="ARBA00022475"/>
    </source>
</evidence>
<evidence type="ECO:0000256" key="8">
    <source>
        <dbReference type="RuleBase" id="RU004057"/>
    </source>
</evidence>
<evidence type="ECO:0000256" key="4">
    <source>
        <dbReference type="ARBA" id="ARBA00022692"/>
    </source>
</evidence>
<feature type="transmembrane region" description="Helical" evidence="9">
    <location>
        <begin position="143"/>
        <end position="168"/>
    </location>
</feature>
<dbReference type="AlphaFoldDB" id="A0A484HHH4"/>
<evidence type="ECO:0000256" key="7">
    <source>
        <dbReference type="ARBA" id="ARBA00023136"/>
    </source>
</evidence>
<comment type="subcellular location">
    <subcellularLocation>
        <location evidence="1">Cell membrane</location>
        <topology evidence="1">Multi-pass membrane protein</topology>
    </subcellularLocation>
    <subcellularLocation>
        <location evidence="8">Membrane</location>
        <topology evidence="8">Multi-pass membrane protein</topology>
    </subcellularLocation>
</comment>
<evidence type="ECO:0000256" key="2">
    <source>
        <dbReference type="ARBA" id="ARBA00022448"/>
    </source>
</evidence>
<organism evidence="11">
    <name type="scientific">uncultured Desulfobacteraceae bacterium</name>
    <dbReference type="NCBI Taxonomy" id="218296"/>
    <lineage>
        <taxon>Bacteria</taxon>
        <taxon>Pseudomonadati</taxon>
        <taxon>Thermodesulfobacteriota</taxon>
        <taxon>Desulfobacteria</taxon>
        <taxon>Desulfobacterales</taxon>
        <taxon>Desulfobacteraceae</taxon>
        <taxon>environmental samples</taxon>
    </lineage>
</organism>
<keyword evidence="7 9" id="KW-0472">Membrane</keyword>
<accession>A0A484HHH4</accession>
<keyword evidence="5 8" id="KW-0653">Protein transport</keyword>
<evidence type="ECO:0000256" key="9">
    <source>
        <dbReference type="SAM" id="Phobius"/>
    </source>
</evidence>
<keyword evidence="4 9" id="KW-0812">Transmembrane</keyword>
<name>A0A484HHH4_9BACT</name>
<feature type="transmembrane region" description="Helical" evidence="9">
    <location>
        <begin position="107"/>
        <end position="131"/>
    </location>
</feature>
<reference evidence="11" key="1">
    <citation type="submission" date="2019-01" db="EMBL/GenBank/DDBJ databases">
        <authorList>
            <consortium name="Genoscope - CEA"/>
            <person name="William W."/>
        </authorList>
    </citation>
    <scope>NUCLEOTIDE SEQUENCE</scope>
    <source>
        <strain evidence="11">CR-1</strain>
    </source>
</reference>
<dbReference type="GO" id="GO:0005886">
    <property type="term" value="C:plasma membrane"/>
    <property type="evidence" value="ECO:0007669"/>
    <property type="project" value="UniProtKB-SubCell"/>
</dbReference>
<feature type="domain" description="MotA/TolQ/ExbB proton channel" evidence="10">
    <location>
        <begin position="82"/>
        <end position="185"/>
    </location>
</feature>
<evidence type="ECO:0000313" key="11">
    <source>
        <dbReference type="EMBL" id="VEN74600.1"/>
    </source>
</evidence>
<dbReference type="InterPro" id="IPR002898">
    <property type="entry name" value="MotA_ExbB_proton_chnl"/>
</dbReference>
<gene>
    <name evidence="11" type="ORF">EPICR_40185</name>
</gene>
<dbReference type="PANTHER" id="PTHR30625">
    <property type="entry name" value="PROTEIN TOLQ"/>
    <property type="match status" value="1"/>
</dbReference>